<dbReference type="GO" id="GO:0045892">
    <property type="term" value="P:negative regulation of DNA-templated transcription"/>
    <property type="evidence" value="ECO:0007669"/>
    <property type="project" value="UniProtKB-ARBA"/>
</dbReference>
<dbReference type="Pfam" id="PF21351">
    <property type="entry name" value="TetR_C_41"/>
    <property type="match status" value="1"/>
</dbReference>
<gene>
    <name evidence="6" type="ORF">HNR67_002741</name>
</gene>
<dbReference type="PROSITE" id="PS01081">
    <property type="entry name" value="HTH_TETR_1"/>
    <property type="match status" value="1"/>
</dbReference>
<evidence type="ECO:0000256" key="3">
    <source>
        <dbReference type="ARBA" id="ARBA00023163"/>
    </source>
</evidence>
<evidence type="ECO:0000313" key="7">
    <source>
        <dbReference type="Proteomes" id="UP000533598"/>
    </source>
</evidence>
<reference evidence="6 7" key="1">
    <citation type="submission" date="2020-08" db="EMBL/GenBank/DDBJ databases">
        <title>Sequencing the genomes of 1000 actinobacteria strains.</title>
        <authorList>
            <person name="Klenk H.-P."/>
        </authorList>
    </citation>
    <scope>NUCLEOTIDE SEQUENCE [LARGE SCALE GENOMIC DNA]</scope>
    <source>
        <strain evidence="6 7">DSM 44230</strain>
    </source>
</reference>
<accession>A0A7W7CB46</accession>
<dbReference type="InterPro" id="IPR023772">
    <property type="entry name" value="DNA-bd_HTH_TetR-type_CS"/>
</dbReference>
<dbReference type="AlphaFoldDB" id="A0A7W7CB46"/>
<evidence type="ECO:0000256" key="4">
    <source>
        <dbReference type="PROSITE-ProRule" id="PRU00335"/>
    </source>
</evidence>
<dbReference type="RefSeq" id="WP_185002428.1">
    <property type="nucleotide sequence ID" value="NZ_BAAAUI010000079.1"/>
</dbReference>
<feature type="domain" description="HTH tetR-type" evidence="5">
    <location>
        <begin position="13"/>
        <end position="73"/>
    </location>
</feature>
<dbReference type="InterPro" id="IPR049484">
    <property type="entry name" value="Rv0078-like_C"/>
</dbReference>
<organism evidence="6 7">
    <name type="scientific">Crossiella cryophila</name>
    <dbReference type="NCBI Taxonomy" id="43355"/>
    <lineage>
        <taxon>Bacteria</taxon>
        <taxon>Bacillati</taxon>
        <taxon>Actinomycetota</taxon>
        <taxon>Actinomycetes</taxon>
        <taxon>Pseudonocardiales</taxon>
        <taxon>Pseudonocardiaceae</taxon>
        <taxon>Crossiella</taxon>
    </lineage>
</organism>
<dbReference type="SUPFAM" id="SSF46689">
    <property type="entry name" value="Homeodomain-like"/>
    <property type="match status" value="1"/>
</dbReference>
<evidence type="ECO:0000256" key="1">
    <source>
        <dbReference type="ARBA" id="ARBA00023015"/>
    </source>
</evidence>
<proteinExistence type="predicted"/>
<dbReference type="InterPro" id="IPR009057">
    <property type="entry name" value="Homeodomain-like_sf"/>
</dbReference>
<dbReference type="Proteomes" id="UP000533598">
    <property type="component" value="Unassembled WGS sequence"/>
</dbReference>
<feature type="DNA-binding region" description="H-T-H motif" evidence="4">
    <location>
        <begin position="36"/>
        <end position="55"/>
    </location>
</feature>
<comment type="caution">
    <text evidence="6">The sequence shown here is derived from an EMBL/GenBank/DDBJ whole genome shotgun (WGS) entry which is preliminary data.</text>
</comment>
<dbReference type="InterPro" id="IPR001647">
    <property type="entry name" value="HTH_TetR"/>
</dbReference>
<dbReference type="Pfam" id="PF00440">
    <property type="entry name" value="TetR_N"/>
    <property type="match status" value="1"/>
</dbReference>
<dbReference type="PROSITE" id="PS50977">
    <property type="entry name" value="HTH_TETR_2"/>
    <property type="match status" value="1"/>
</dbReference>
<keyword evidence="7" id="KW-1185">Reference proteome</keyword>
<evidence type="ECO:0000313" key="6">
    <source>
        <dbReference type="EMBL" id="MBB4676623.1"/>
    </source>
</evidence>
<dbReference type="EMBL" id="JACHMH010000001">
    <property type="protein sequence ID" value="MBB4676623.1"/>
    <property type="molecule type" value="Genomic_DNA"/>
</dbReference>
<keyword evidence="3" id="KW-0804">Transcription</keyword>
<sequence length="221" mass="24366">MATARPRRMEYSESTRQALVDSAMELFSRKGYAGTSLDEIAAKARVTKGALYHHFGGKQALFEAAFDAVETDMLARLAKIVSQPGDPWESAMAGLRAYLKVCLEPSYQRIVLHEGPVVMGWERWREAEEQFSYGLVRATVVGLAESGEIDDLPIEPMSRLMFGALAGSATQIANAADPKKASEEVGLCIERVMAGLRLLHKVGNAEPIRVETSAPRRTRRR</sequence>
<dbReference type="PRINTS" id="PR00455">
    <property type="entry name" value="HTHTETR"/>
</dbReference>
<dbReference type="Gene3D" id="1.10.357.10">
    <property type="entry name" value="Tetracycline Repressor, domain 2"/>
    <property type="match status" value="1"/>
</dbReference>
<dbReference type="GO" id="GO:0003677">
    <property type="term" value="F:DNA binding"/>
    <property type="evidence" value="ECO:0007669"/>
    <property type="project" value="UniProtKB-UniRule"/>
</dbReference>
<evidence type="ECO:0000259" key="5">
    <source>
        <dbReference type="PROSITE" id="PS50977"/>
    </source>
</evidence>
<name>A0A7W7CB46_9PSEU</name>
<keyword evidence="1" id="KW-0805">Transcription regulation</keyword>
<dbReference type="PANTHER" id="PTHR47506:SF1">
    <property type="entry name" value="HTH-TYPE TRANSCRIPTIONAL REGULATOR YJDC"/>
    <property type="match status" value="1"/>
</dbReference>
<dbReference type="PANTHER" id="PTHR47506">
    <property type="entry name" value="TRANSCRIPTIONAL REGULATORY PROTEIN"/>
    <property type="match status" value="1"/>
</dbReference>
<dbReference type="FunFam" id="1.10.10.60:FF:000141">
    <property type="entry name" value="TetR family transcriptional regulator"/>
    <property type="match status" value="1"/>
</dbReference>
<protein>
    <submittedName>
        <fullName evidence="6">AcrR family transcriptional regulator</fullName>
    </submittedName>
</protein>
<evidence type="ECO:0000256" key="2">
    <source>
        <dbReference type="ARBA" id="ARBA00023125"/>
    </source>
</evidence>
<keyword evidence="2 4" id="KW-0238">DNA-binding</keyword>